<dbReference type="AlphaFoldDB" id="A0A1I3VF49"/>
<sequence length="151" mass="16939">MNQIINGIIQPFGSIPNLRNLSRQASLTQALKLPLPATDSICTSSSSSKRIFFFVLPDLSNGFLVLLSCIGMYQCVRVNSVGTYQYKVIKYVYLQKATPRSAANTVEASNQQPLIQVTMMADIQHTQTRLKFTCLDVFVVPETRFQEVHYA</sequence>
<evidence type="ECO:0000313" key="4">
    <source>
        <dbReference type="Proteomes" id="UP000224607"/>
    </source>
</evidence>
<evidence type="ECO:0000313" key="1">
    <source>
        <dbReference type="EMBL" id="PHM39022.1"/>
    </source>
</evidence>
<gene>
    <name evidence="2" type="ORF">SAMN05421680_12055</name>
    <name evidence="1" type="ORF">Xmau_03191</name>
</gene>
<dbReference type="EMBL" id="NITY01000013">
    <property type="protein sequence ID" value="PHM39022.1"/>
    <property type="molecule type" value="Genomic_DNA"/>
</dbReference>
<name>A0A1I3VF49_9GAMM</name>
<dbReference type="STRING" id="351675.SAMN05421680_12055"/>
<protein>
    <submittedName>
        <fullName evidence="2">Uncharacterized protein</fullName>
    </submittedName>
</protein>
<dbReference type="Proteomes" id="UP000224607">
    <property type="component" value="Unassembled WGS sequence"/>
</dbReference>
<keyword evidence="4" id="KW-1185">Reference proteome</keyword>
<dbReference type="EMBL" id="FORG01000020">
    <property type="protein sequence ID" value="SFJ93623.1"/>
    <property type="molecule type" value="Genomic_DNA"/>
</dbReference>
<evidence type="ECO:0000313" key="2">
    <source>
        <dbReference type="EMBL" id="SFJ93623.1"/>
    </source>
</evidence>
<organism evidence="2 3">
    <name type="scientific">Xenorhabdus mauleonii</name>
    <dbReference type="NCBI Taxonomy" id="351675"/>
    <lineage>
        <taxon>Bacteria</taxon>
        <taxon>Pseudomonadati</taxon>
        <taxon>Pseudomonadota</taxon>
        <taxon>Gammaproteobacteria</taxon>
        <taxon>Enterobacterales</taxon>
        <taxon>Morganellaceae</taxon>
        <taxon>Xenorhabdus</taxon>
    </lineage>
</organism>
<reference evidence="1 4" key="3">
    <citation type="journal article" date="2017" name="Nat. Microbiol.">
        <title>Natural product diversity associated with the nematode symbionts Photorhabdus and Xenorhabdus.</title>
        <authorList>
            <person name="Tobias N.J."/>
            <person name="Wolff H."/>
            <person name="Djahanschiri B."/>
            <person name="Grundmann F."/>
            <person name="Kronenwerth M."/>
            <person name="Shi Y.M."/>
            <person name="Simonyi S."/>
            <person name="Grun P."/>
            <person name="Shapiro-Ilan D."/>
            <person name="Pidot S.J."/>
            <person name="Stinear T.P."/>
            <person name="Ebersberger I."/>
            <person name="Bode H.B."/>
        </authorList>
    </citation>
    <scope>NUCLEOTIDE SEQUENCE [LARGE SCALE GENOMIC DNA]</scope>
    <source>
        <strain evidence="1 4">DSM 17908</strain>
    </source>
</reference>
<evidence type="ECO:0000313" key="3">
    <source>
        <dbReference type="Proteomes" id="UP000198919"/>
    </source>
</evidence>
<proteinExistence type="predicted"/>
<reference evidence="2" key="2">
    <citation type="submission" date="2016-10" db="EMBL/GenBank/DDBJ databases">
        <authorList>
            <person name="de Groot N.N."/>
        </authorList>
    </citation>
    <scope>NUCLEOTIDE SEQUENCE [LARGE SCALE GENOMIC DNA]</scope>
    <source>
        <strain evidence="2">DSM 17908</strain>
    </source>
</reference>
<accession>A0A1I3VF49</accession>
<dbReference type="Proteomes" id="UP000198919">
    <property type="component" value="Unassembled WGS sequence"/>
</dbReference>
<reference evidence="3" key="1">
    <citation type="submission" date="2016-10" db="EMBL/GenBank/DDBJ databases">
        <authorList>
            <person name="Varghese N."/>
            <person name="Submissions S."/>
        </authorList>
    </citation>
    <scope>NUCLEOTIDE SEQUENCE [LARGE SCALE GENOMIC DNA]</scope>
    <source>
        <strain evidence="3">DSM 17908</strain>
    </source>
</reference>